<evidence type="ECO:0000313" key="3">
    <source>
        <dbReference type="Proteomes" id="UP000620596"/>
    </source>
</evidence>
<name>A0A916SJL1_9BURK</name>
<dbReference type="AlphaFoldDB" id="A0A916SJL1"/>
<dbReference type="Pfam" id="PF00211">
    <property type="entry name" value="Guanylate_cyc"/>
    <property type="match status" value="1"/>
</dbReference>
<dbReference type="InterPro" id="IPR011990">
    <property type="entry name" value="TPR-like_helical_dom_sf"/>
</dbReference>
<reference evidence="2" key="1">
    <citation type="journal article" date="2014" name="Int. J. Syst. Evol. Microbiol.">
        <title>Complete genome sequence of Corynebacterium casei LMG S-19264T (=DSM 44701T), isolated from a smear-ripened cheese.</title>
        <authorList>
            <consortium name="US DOE Joint Genome Institute (JGI-PGF)"/>
            <person name="Walter F."/>
            <person name="Albersmeier A."/>
            <person name="Kalinowski J."/>
            <person name="Ruckert C."/>
        </authorList>
    </citation>
    <scope>NUCLEOTIDE SEQUENCE</scope>
    <source>
        <strain evidence="2">CGMCC 1.15322</strain>
    </source>
</reference>
<dbReference type="PROSITE" id="PS50125">
    <property type="entry name" value="GUANYLATE_CYCLASE_2"/>
    <property type="match status" value="1"/>
</dbReference>
<protein>
    <submittedName>
        <fullName evidence="2">Adenylate cyclase</fullName>
    </submittedName>
</protein>
<evidence type="ECO:0000259" key="1">
    <source>
        <dbReference type="PROSITE" id="PS50125"/>
    </source>
</evidence>
<comment type="caution">
    <text evidence="2">The sequence shown here is derived from an EMBL/GenBank/DDBJ whole genome shotgun (WGS) entry which is preliminary data.</text>
</comment>
<gene>
    <name evidence="2" type="ORF">GCM10011496_24240</name>
</gene>
<dbReference type="Gene3D" id="3.30.70.1230">
    <property type="entry name" value="Nucleotide cyclase"/>
    <property type="match status" value="1"/>
</dbReference>
<dbReference type="Gene3D" id="1.25.40.10">
    <property type="entry name" value="Tetratricopeptide repeat domain"/>
    <property type="match status" value="1"/>
</dbReference>
<dbReference type="SUPFAM" id="SSF55073">
    <property type="entry name" value="Nucleotide cyclase"/>
    <property type="match status" value="1"/>
</dbReference>
<keyword evidence="3" id="KW-1185">Reference proteome</keyword>
<dbReference type="CDD" id="cd07302">
    <property type="entry name" value="CHD"/>
    <property type="match status" value="1"/>
</dbReference>
<feature type="domain" description="Guanylate cyclase" evidence="1">
    <location>
        <begin position="1"/>
        <end position="116"/>
    </location>
</feature>
<evidence type="ECO:0000313" key="2">
    <source>
        <dbReference type="EMBL" id="GGB02411.1"/>
    </source>
</evidence>
<dbReference type="EMBL" id="BMIG01000008">
    <property type="protein sequence ID" value="GGB02411.1"/>
    <property type="molecule type" value="Genomic_DNA"/>
</dbReference>
<dbReference type="SUPFAM" id="SSF48452">
    <property type="entry name" value="TPR-like"/>
    <property type="match status" value="1"/>
</dbReference>
<sequence length="577" mass="63500">MLLVMDVVESVRIMEQDQDDFVRRWQQLVQHAEQQVLPLHGGRIVKSLGDGLMLEFATAQGCVKAAFALHHFSAHANEDQPPEHHMHLRMGAHLAEFVTDKHDIYGTDVNLTARIATLAGPREFVVSAGLRDHLTAGLDADIEDLGECHLKHVKEPLRAYRVGHAGHAPVVQPTNAAPPDFRPTIAVIPFEARSNEPEHFVIGELVADGIIAQLSRSADIRVISRLSTTAFRGRPNAIAEIESRLAATFVLSGSYIASSGKILIMAELADARNNQIIWADRVSGGTMDLLQAQSEILNRISNAASRALIDSEVQQSLTQPLPRLDSGSLLLGGITLMHRSSLRDFDRSREVLETLLERHNRAPAPRAWLAKWYTMRVIRGMSDKPEKDTQLALEQTRRAQDLSPDDAFALAIEGYARCQLLGDAEVAHTCIERAIELNPNEPLAWLYKSVWSSMWGGAGDAVTEAEHAAQLSPIDPLKYFFDVILAASYSTNRDYARAIEAANRSLKNNKNHLPTLRVLLGAQGEAGFTNDAKATLSEILRIVPNFTVQGYIAMGSSNSPVRQRQVAVLRALGVPET</sequence>
<dbReference type="InterPro" id="IPR029787">
    <property type="entry name" value="Nucleotide_cyclase"/>
</dbReference>
<accession>A0A916SJL1</accession>
<organism evidence="2 3">
    <name type="scientific">Polaromonas eurypsychrophila</name>
    <dbReference type="NCBI Taxonomy" id="1614635"/>
    <lineage>
        <taxon>Bacteria</taxon>
        <taxon>Pseudomonadati</taxon>
        <taxon>Pseudomonadota</taxon>
        <taxon>Betaproteobacteria</taxon>
        <taxon>Burkholderiales</taxon>
        <taxon>Comamonadaceae</taxon>
        <taxon>Polaromonas</taxon>
    </lineage>
</organism>
<dbReference type="Proteomes" id="UP000620596">
    <property type="component" value="Unassembled WGS sequence"/>
</dbReference>
<reference evidence="2" key="2">
    <citation type="submission" date="2020-09" db="EMBL/GenBank/DDBJ databases">
        <authorList>
            <person name="Sun Q."/>
            <person name="Zhou Y."/>
        </authorList>
    </citation>
    <scope>NUCLEOTIDE SEQUENCE</scope>
    <source>
        <strain evidence="2">CGMCC 1.15322</strain>
    </source>
</reference>
<dbReference type="GO" id="GO:0004016">
    <property type="term" value="F:adenylate cyclase activity"/>
    <property type="evidence" value="ECO:0007669"/>
    <property type="project" value="UniProtKB-ARBA"/>
</dbReference>
<dbReference type="Gene3D" id="3.40.50.10070">
    <property type="entry name" value="TolB, N-terminal domain"/>
    <property type="match status" value="1"/>
</dbReference>
<proteinExistence type="predicted"/>
<dbReference type="GO" id="GO:0035556">
    <property type="term" value="P:intracellular signal transduction"/>
    <property type="evidence" value="ECO:0007669"/>
    <property type="project" value="InterPro"/>
</dbReference>
<dbReference type="GO" id="GO:0009190">
    <property type="term" value="P:cyclic nucleotide biosynthetic process"/>
    <property type="evidence" value="ECO:0007669"/>
    <property type="project" value="InterPro"/>
</dbReference>
<dbReference type="InterPro" id="IPR001054">
    <property type="entry name" value="A/G_cyclase"/>
</dbReference>